<dbReference type="Pfam" id="PF02517">
    <property type="entry name" value="Rce1-like"/>
    <property type="match status" value="1"/>
</dbReference>
<name>A0A940PEU8_9ENTE</name>
<dbReference type="AlphaFoldDB" id="A0A940PEU8"/>
<keyword evidence="5" id="KW-1185">Reference proteome</keyword>
<dbReference type="PANTHER" id="PTHR35797:SF1">
    <property type="entry name" value="PROTEASE"/>
    <property type="match status" value="1"/>
</dbReference>
<feature type="transmembrane region" description="Helical" evidence="2">
    <location>
        <begin position="66"/>
        <end position="86"/>
    </location>
</feature>
<dbReference type="RefSeq" id="WP_209531350.1">
    <property type="nucleotide sequence ID" value="NZ_JAEEGA010000017.1"/>
</dbReference>
<evidence type="ECO:0000259" key="3">
    <source>
        <dbReference type="Pfam" id="PF02517"/>
    </source>
</evidence>
<dbReference type="InterPro" id="IPR042150">
    <property type="entry name" value="MmRce1-like"/>
</dbReference>
<keyword evidence="2" id="KW-0472">Membrane</keyword>
<evidence type="ECO:0000256" key="1">
    <source>
        <dbReference type="ARBA" id="ARBA00009067"/>
    </source>
</evidence>
<feature type="transmembrane region" description="Helical" evidence="2">
    <location>
        <begin position="297"/>
        <end position="317"/>
    </location>
</feature>
<feature type="transmembrane region" description="Helical" evidence="2">
    <location>
        <begin position="92"/>
        <end position="112"/>
    </location>
</feature>
<feature type="transmembrane region" description="Helical" evidence="2">
    <location>
        <begin position="209"/>
        <end position="230"/>
    </location>
</feature>
<feature type="transmembrane region" description="Helical" evidence="2">
    <location>
        <begin position="7"/>
        <end position="28"/>
    </location>
</feature>
<sequence>MERKRSTIFFTISYGIPLLSAILMFIGYQQEIELGAFASMFMFLPAMGVMLGVLMTSHNPLIPKRFFSGYLILSIIAIGIACASLFMPNDNWMIISTVVSMAGSILASVLLFTEKKEKRLAFGLKGNKWKLSFGLMGLFLALYVLRFIIVYALSGDLSWLIKNFSKLETWGAVAFTIVMYVVNWIMYFGEEYGWRYYLQPILQHKFGTLKGVLVLGVVWGLWHAPLNFFFYAKPEIGIFSLMGQIMNCIGLGIFFAYCYMKTDNIWLVSILHFLNNNLSPLFSDASASSASVSNSDMIAGTLLITGLSLIIFAIVGFSKLFRSPSTLPTLEERLATVERQLDD</sequence>
<feature type="transmembrane region" description="Helical" evidence="2">
    <location>
        <begin position="133"/>
        <end position="154"/>
    </location>
</feature>
<protein>
    <submittedName>
        <fullName evidence="4">CPBP family intramembrane metalloprotease</fullName>
    </submittedName>
</protein>
<accession>A0A940PEU8</accession>
<keyword evidence="2" id="KW-1133">Transmembrane helix</keyword>
<evidence type="ECO:0000313" key="5">
    <source>
        <dbReference type="Proteomes" id="UP000674938"/>
    </source>
</evidence>
<organism evidence="4 5">
    <name type="scientific">Vagococcus allomyrinae</name>
    <dbReference type="NCBI Taxonomy" id="2794353"/>
    <lineage>
        <taxon>Bacteria</taxon>
        <taxon>Bacillati</taxon>
        <taxon>Bacillota</taxon>
        <taxon>Bacilli</taxon>
        <taxon>Lactobacillales</taxon>
        <taxon>Enterococcaceae</taxon>
        <taxon>Vagococcus</taxon>
    </lineage>
</organism>
<dbReference type="InterPro" id="IPR003675">
    <property type="entry name" value="Rce1/LyrA-like_dom"/>
</dbReference>
<dbReference type="Proteomes" id="UP000674938">
    <property type="component" value="Unassembled WGS sequence"/>
</dbReference>
<dbReference type="PANTHER" id="PTHR35797">
    <property type="entry name" value="PROTEASE-RELATED"/>
    <property type="match status" value="1"/>
</dbReference>
<feature type="transmembrane region" description="Helical" evidence="2">
    <location>
        <begin position="34"/>
        <end position="54"/>
    </location>
</feature>
<evidence type="ECO:0000313" key="4">
    <source>
        <dbReference type="EMBL" id="MBP1043540.1"/>
    </source>
</evidence>
<feature type="transmembrane region" description="Helical" evidence="2">
    <location>
        <begin position="236"/>
        <end position="258"/>
    </location>
</feature>
<keyword evidence="4" id="KW-0645">Protease</keyword>
<dbReference type="GO" id="GO:0008237">
    <property type="term" value="F:metallopeptidase activity"/>
    <property type="evidence" value="ECO:0007669"/>
    <property type="project" value="UniProtKB-KW"/>
</dbReference>
<keyword evidence="2" id="KW-0812">Transmembrane</keyword>
<gene>
    <name evidence="4" type="ORF">I6N95_21165</name>
</gene>
<evidence type="ECO:0000256" key="2">
    <source>
        <dbReference type="SAM" id="Phobius"/>
    </source>
</evidence>
<proteinExistence type="inferred from homology"/>
<feature type="transmembrane region" description="Helical" evidence="2">
    <location>
        <begin position="265"/>
        <end position="282"/>
    </location>
</feature>
<dbReference type="EMBL" id="JAEEGA010000017">
    <property type="protein sequence ID" value="MBP1043540.1"/>
    <property type="molecule type" value="Genomic_DNA"/>
</dbReference>
<comment type="similarity">
    <text evidence="1">Belongs to the UPF0177 family.</text>
</comment>
<comment type="caution">
    <text evidence="4">The sequence shown here is derived from an EMBL/GenBank/DDBJ whole genome shotgun (WGS) entry which is preliminary data.</text>
</comment>
<dbReference type="GO" id="GO:0004175">
    <property type="term" value="F:endopeptidase activity"/>
    <property type="evidence" value="ECO:0007669"/>
    <property type="project" value="UniProtKB-ARBA"/>
</dbReference>
<feature type="transmembrane region" description="Helical" evidence="2">
    <location>
        <begin position="169"/>
        <end position="188"/>
    </location>
</feature>
<dbReference type="GO" id="GO:0080120">
    <property type="term" value="P:CAAX-box protein maturation"/>
    <property type="evidence" value="ECO:0007669"/>
    <property type="project" value="UniProtKB-ARBA"/>
</dbReference>
<keyword evidence="4" id="KW-0378">Hydrolase</keyword>
<keyword evidence="4" id="KW-0482">Metalloprotease</keyword>
<feature type="domain" description="CAAX prenyl protease 2/Lysostaphin resistance protein A-like" evidence="3">
    <location>
        <begin position="175"/>
        <end position="276"/>
    </location>
</feature>
<reference evidence="4" key="1">
    <citation type="submission" date="2020-12" db="EMBL/GenBank/DDBJ databases">
        <title>Vagococcus allomyrinae sp. nov. and Enterococcus lavae sp. nov., isolated from the larvae of Allomyrina dichotoma.</title>
        <authorList>
            <person name="Lee S.D."/>
        </authorList>
    </citation>
    <scope>NUCLEOTIDE SEQUENCE</scope>
    <source>
        <strain evidence="4">BWB3-3</strain>
    </source>
</reference>